<dbReference type="AlphaFoldDB" id="A0AAW9WPY6"/>
<feature type="transmembrane region" description="Helical" evidence="1">
    <location>
        <begin position="48"/>
        <end position="71"/>
    </location>
</feature>
<dbReference type="RefSeq" id="WP_055652108.1">
    <property type="nucleotide sequence ID" value="NZ_CZAZ01000046.1"/>
</dbReference>
<gene>
    <name evidence="2" type="ORF">GNE07_27125</name>
</gene>
<evidence type="ECO:0008006" key="4">
    <source>
        <dbReference type="Google" id="ProtNLM"/>
    </source>
</evidence>
<dbReference type="EMBL" id="WNME01000031">
    <property type="protein sequence ID" value="MUB66691.1"/>
    <property type="molecule type" value="Genomic_DNA"/>
</dbReference>
<evidence type="ECO:0000256" key="1">
    <source>
        <dbReference type="SAM" id="Phobius"/>
    </source>
</evidence>
<organism evidence="2 3">
    <name type="scientific">Hungatella hathewayi</name>
    <dbReference type="NCBI Taxonomy" id="154046"/>
    <lineage>
        <taxon>Bacteria</taxon>
        <taxon>Bacillati</taxon>
        <taxon>Bacillota</taxon>
        <taxon>Clostridia</taxon>
        <taxon>Lachnospirales</taxon>
        <taxon>Lachnospiraceae</taxon>
        <taxon>Hungatella</taxon>
    </lineage>
</organism>
<accession>A0AAW9WPY6</accession>
<proteinExistence type="predicted"/>
<keyword evidence="1" id="KW-0472">Membrane</keyword>
<sequence>MVIQEKMDKAMEYHHKKQMKKAEKYCDQYGGDRLEVEKGDVAAMMLSAFLMLVPVVLVILLIVVGAGYFFLLH</sequence>
<keyword evidence="1" id="KW-0812">Transmembrane</keyword>
<dbReference type="Proteomes" id="UP000434223">
    <property type="component" value="Unassembled WGS sequence"/>
</dbReference>
<reference evidence="2 3" key="1">
    <citation type="submission" date="2019-09" db="EMBL/GenBank/DDBJ databases">
        <title>Draft genome sequencing of Hungatella hathewayi 123Y-2.</title>
        <authorList>
            <person name="Lv Q."/>
            <person name="Li S."/>
        </authorList>
    </citation>
    <scope>NUCLEOTIDE SEQUENCE [LARGE SCALE GENOMIC DNA]</scope>
    <source>
        <strain evidence="2 3">123Y-2</strain>
    </source>
</reference>
<protein>
    <recommendedName>
        <fullName evidence="4">Phage protein</fullName>
    </recommendedName>
</protein>
<evidence type="ECO:0000313" key="2">
    <source>
        <dbReference type="EMBL" id="MUB66691.1"/>
    </source>
</evidence>
<name>A0AAW9WPY6_9FIRM</name>
<comment type="caution">
    <text evidence="2">The sequence shown here is derived from an EMBL/GenBank/DDBJ whole genome shotgun (WGS) entry which is preliminary data.</text>
</comment>
<keyword evidence="1" id="KW-1133">Transmembrane helix</keyword>
<evidence type="ECO:0000313" key="3">
    <source>
        <dbReference type="Proteomes" id="UP000434223"/>
    </source>
</evidence>